<accession>K9WVX9</accession>
<reference evidence="1 2" key="1">
    <citation type="submission" date="2012-06" db="EMBL/GenBank/DDBJ databases">
        <title>Finished chromosome of genome of Cylindrospermum stagnale PCC 7417.</title>
        <authorList>
            <consortium name="US DOE Joint Genome Institute"/>
            <person name="Gugger M."/>
            <person name="Coursin T."/>
            <person name="Rippka R."/>
            <person name="Tandeau De Marsac N."/>
            <person name="Huntemann M."/>
            <person name="Wei C.-L."/>
            <person name="Han J."/>
            <person name="Detter J.C."/>
            <person name="Han C."/>
            <person name="Tapia R."/>
            <person name="Chen A."/>
            <person name="Kyrpides N."/>
            <person name="Mavromatis K."/>
            <person name="Markowitz V."/>
            <person name="Szeto E."/>
            <person name="Ivanova N."/>
            <person name="Pagani I."/>
            <person name="Pati A."/>
            <person name="Goodwin L."/>
            <person name="Nordberg H.P."/>
            <person name="Cantor M.N."/>
            <person name="Hua S.X."/>
            <person name="Woyke T."/>
            <person name="Kerfeld C.A."/>
        </authorList>
    </citation>
    <scope>NUCLEOTIDE SEQUENCE [LARGE SCALE GENOMIC DNA]</scope>
    <source>
        <strain evidence="1 2">PCC 7417</strain>
    </source>
</reference>
<protein>
    <submittedName>
        <fullName evidence="1">Uncharacterized protein</fullName>
    </submittedName>
</protein>
<dbReference type="Proteomes" id="UP000010475">
    <property type="component" value="Chromosome"/>
</dbReference>
<proteinExistence type="predicted"/>
<organism evidence="1 2">
    <name type="scientific">Cylindrospermum stagnale PCC 7417</name>
    <dbReference type="NCBI Taxonomy" id="56107"/>
    <lineage>
        <taxon>Bacteria</taxon>
        <taxon>Bacillati</taxon>
        <taxon>Cyanobacteriota</taxon>
        <taxon>Cyanophyceae</taxon>
        <taxon>Nostocales</taxon>
        <taxon>Nostocaceae</taxon>
        <taxon>Cylindrospermum</taxon>
    </lineage>
</organism>
<dbReference type="KEGG" id="csg:Cylst_1679"/>
<dbReference type="HOGENOM" id="CLU_2648444_0_0_3"/>
<evidence type="ECO:0000313" key="1">
    <source>
        <dbReference type="EMBL" id="AFZ23951.1"/>
    </source>
</evidence>
<dbReference type="OrthoDB" id="582761at2"/>
<dbReference type="RefSeq" id="WP_015207207.1">
    <property type="nucleotide sequence ID" value="NC_019757.1"/>
</dbReference>
<keyword evidence="2" id="KW-1185">Reference proteome</keyword>
<dbReference type="EMBL" id="CP003642">
    <property type="protein sequence ID" value="AFZ23951.1"/>
    <property type="molecule type" value="Genomic_DNA"/>
</dbReference>
<dbReference type="InterPro" id="IPR049891">
    <property type="entry name" value="CTB"/>
</dbReference>
<gene>
    <name evidence="1" type="ORF">Cylst_1679</name>
</gene>
<dbReference type="AlphaFoldDB" id="K9WVX9"/>
<sequence length="76" mass="8602">MSYELFTELSVEQQEVVSGGSVGTKVEDYLNTNFYQQNFTLISDVSSNKNGSQIKQYTTSENIKTDASKYYKLKLA</sequence>
<evidence type="ECO:0000313" key="2">
    <source>
        <dbReference type="Proteomes" id="UP000010475"/>
    </source>
</evidence>
<name>K9WVX9_9NOST</name>
<dbReference type="NCBIfam" id="NF038167">
    <property type="entry name" value="cyan_ocin_like"/>
    <property type="match status" value="1"/>
</dbReference>